<proteinExistence type="predicted"/>
<sequence length="401" mass="43162">MSAEVSGVRIGVEERRARLRARQLAAVDDVAEVVEGLVALHATDPATVFLSVAARLCRPSGAIAAVEEALYGSGSGPGSGPALVRMMAMRRTMFVVSRESAPDVFAAAGRDIAARERTKLLEHLARGGGWDAAWLAEVEAEVEAALDRHGESGGARLSALVPRLREQVVVGRGKPYETTQNVASRVIRVMAAEYRIERRRPAGSWTSGQFRWARAEPLPERPVGPAREAVVRAWLRAYGPGTEADLKWWTGWTLTEVRKALKAVGAETVRLDDGAGHILPGHILPGDTEPAEPPPPGPVLLPGLDPTPMGWQDRDWFLPRSHRAELFDGTGNVGPTVWWGGEVIGGWAQRADGSVVWRQLTDRGAEAAGAVDRAAAELVGLLGGVRITPRFRTPLERELSA</sequence>
<evidence type="ECO:0000313" key="2">
    <source>
        <dbReference type="Proteomes" id="UP001595765"/>
    </source>
</evidence>
<dbReference type="PANTHER" id="PTHR38479:SF2">
    <property type="entry name" value="WINGED HELIX DNA-BINDING DOMAIN-CONTAINING PROTEIN"/>
    <property type="match status" value="1"/>
</dbReference>
<dbReference type="PANTHER" id="PTHR38479">
    <property type="entry name" value="LMO0824 PROTEIN"/>
    <property type="match status" value="1"/>
</dbReference>
<accession>A0ABV8HUX1</accession>
<keyword evidence="1" id="KW-0238">DNA-binding</keyword>
<dbReference type="RefSeq" id="WP_386430756.1">
    <property type="nucleotide sequence ID" value="NZ_JBHSBB010000013.1"/>
</dbReference>
<dbReference type="Proteomes" id="UP001595765">
    <property type="component" value="Unassembled WGS sequence"/>
</dbReference>
<dbReference type="InterPro" id="IPR009351">
    <property type="entry name" value="AlkZ-like"/>
</dbReference>
<evidence type="ECO:0000313" key="1">
    <source>
        <dbReference type="EMBL" id="MFC4033676.1"/>
    </source>
</evidence>
<name>A0ABV8HUX1_9ACTN</name>
<reference evidence="2" key="1">
    <citation type="journal article" date="2019" name="Int. J. Syst. Evol. Microbiol.">
        <title>The Global Catalogue of Microorganisms (GCM) 10K type strain sequencing project: providing services to taxonomists for standard genome sequencing and annotation.</title>
        <authorList>
            <consortium name="The Broad Institute Genomics Platform"/>
            <consortium name="The Broad Institute Genome Sequencing Center for Infectious Disease"/>
            <person name="Wu L."/>
            <person name="Ma J."/>
        </authorList>
    </citation>
    <scope>NUCLEOTIDE SEQUENCE [LARGE SCALE GENOMIC DNA]</scope>
    <source>
        <strain evidence="2">CGMCC 4.7237</strain>
    </source>
</reference>
<comment type="caution">
    <text evidence="1">The sequence shown here is derived from an EMBL/GenBank/DDBJ whole genome shotgun (WGS) entry which is preliminary data.</text>
</comment>
<protein>
    <submittedName>
        <fullName evidence="1">Winged helix DNA-binding domain-containing protein</fullName>
    </submittedName>
</protein>
<organism evidence="1 2">
    <name type="scientific">Streptomyces polygonati</name>
    <dbReference type="NCBI Taxonomy" id="1617087"/>
    <lineage>
        <taxon>Bacteria</taxon>
        <taxon>Bacillati</taxon>
        <taxon>Actinomycetota</taxon>
        <taxon>Actinomycetes</taxon>
        <taxon>Kitasatosporales</taxon>
        <taxon>Streptomycetaceae</taxon>
        <taxon>Streptomyces</taxon>
    </lineage>
</organism>
<dbReference type="GO" id="GO:0003677">
    <property type="term" value="F:DNA binding"/>
    <property type="evidence" value="ECO:0007669"/>
    <property type="project" value="UniProtKB-KW"/>
</dbReference>
<keyword evidence="2" id="KW-1185">Reference proteome</keyword>
<dbReference type="Pfam" id="PF06224">
    <property type="entry name" value="AlkZ-like"/>
    <property type="match status" value="1"/>
</dbReference>
<dbReference type="EMBL" id="JBHSBB010000013">
    <property type="protein sequence ID" value="MFC4033676.1"/>
    <property type="molecule type" value="Genomic_DNA"/>
</dbReference>
<gene>
    <name evidence="1" type="ORF">ACFO3J_19625</name>
</gene>